<dbReference type="GO" id="GO:0051205">
    <property type="term" value="P:protein insertion into membrane"/>
    <property type="evidence" value="ECO:0007669"/>
    <property type="project" value="TreeGrafter"/>
</dbReference>
<keyword evidence="5" id="KW-0653">Protein transport</keyword>
<feature type="transmembrane region" description="Helical" evidence="10">
    <location>
        <begin position="90"/>
        <end position="111"/>
    </location>
</feature>
<dbReference type="GO" id="GO:0005886">
    <property type="term" value="C:plasma membrane"/>
    <property type="evidence" value="ECO:0007669"/>
    <property type="project" value="UniProtKB-SubCell"/>
</dbReference>
<evidence type="ECO:0000256" key="1">
    <source>
        <dbReference type="ARBA" id="ARBA00004651"/>
    </source>
</evidence>
<dbReference type="OrthoDB" id="9780552at2"/>
<dbReference type="NCBIfam" id="TIGR03592">
    <property type="entry name" value="yidC_oxa1_cterm"/>
    <property type="match status" value="1"/>
</dbReference>
<organism evidence="12 13">
    <name type="scientific">Geosporobacter subterraneus DSM 17957</name>
    <dbReference type="NCBI Taxonomy" id="1121919"/>
    <lineage>
        <taxon>Bacteria</taxon>
        <taxon>Bacillati</taxon>
        <taxon>Bacillota</taxon>
        <taxon>Clostridia</taxon>
        <taxon>Peptostreptococcales</taxon>
        <taxon>Thermotaleaceae</taxon>
        <taxon>Geosporobacter</taxon>
    </lineage>
</organism>
<dbReference type="RefSeq" id="WP_051534233.1">
    <property type="nucleotide sequence ID" value="NZ_FQZV01000050.1"/>
</dbReference>
<evidence type="ECO:0000256" key="5">
    <source>
        <dbReference type="ARBA" id="ARBA00022927"/>
    </source>
</evidence>
<evidence type="ECO:0000256" key="10">
    <source>
        <dbReference type="SAM" id="Phobius"/>
    </source>
</evidence>
<feature type="transmembrane region" description="Helical" evidence="10">
    <location>
        <begin position="25"/>
        <end position="45"/>
    </location>
</feature>
<keyword evidence="8" id="KW-0143">Chaperone</keyword>
<name>A0A1M6MYS8_9FIRM</name>
<keyword evidence="7 10" id="KW-0472">Membrane</keyword>
<evidence type="ECO:0000256" key="2">
    <source>
        <dbReference type="ARBA" id="ARBA00022448"/>
    </source>
</evidence>
<evidence type="ECO:0000256" key="4">
    <source>
        <dbReference type="ARBA" id="ARBA00022692"/>
    </source>
</evidence>
<dbReference type="GO" id="GO:0015031">
    <property type="term" value="P:protein transport"/>
    <property type="evidence" value="ECO:0007669"/>
    <property type="project" value="UniProtKB-KW"/>
</dbReference>
<protein>
    <submittedName>
        <fullName evidence="12">YidC/Oxa1 family membrane protein insertase</fullName>
    </submittedName>
</protein>
<dbReference type="InterPro" id="IPR047196">
    <property type="entry name" value="YidC_ALB_C"/>
</dbReference>
<evidence type="ECO:0000256" key="8">
    <source>
        <dbReference type="ARBA" id="ARBA00023186"/>
    </source>
</evidence>
<dbReference type="STRING" id="1121919.SAMN02745975_03136"/>
<dbReference type="Proteomes" id="UP000184536">
    <property type="component" value="Unassembled WGS sequence"/>
</dbReference>
<dbReference type="CDD" id="cd20070">
    <property type="entry name" value="5TM_YidC_Alb3"/>
    <property type="match status" value="1"/>
</dbReference>
<dbReference type="GO" id="GO:0032977">
    <property type="term" value="F:membrane insertase activity"/>
    <property type="evidence" value="ECO:0007669"/>
    <property type="project" value="InterPro"/>
</dbReference>
<evidence type="ECO:0000256" key="3">
    <source>
        <dbReference type="ARBA" id="ARBA00022475"/>
    </source>
</evidence>
<dbReference type="Pfam" id="PF02096">
    <property type="entry name" value="60KD_IMP"/>
    <property type="match status" value="1"/>
</dbReference>
<evidence type="ECO:0000313" key="12">
    <source>
        <dbReference type="EMBL" id="SHJ88641.1"/>
    </source>
</evidence>
<evidence type="ECO:0000313" key="13">
    <source>
        <dbReference type="Proteomes" id="UP000184536"/>
    </source>
</evidence>
<dbReference type="EMBL" id="FQZV01000050">
    <property type="protein sequence ID" value="SHJ88641.1"/>
    <property type="molecule type" value="Genomic_DNA"/>
</dbReference>
<feature type="domain" description="Membrane insertase YidC/Oxa/ALB C-terminal" evidence="11">
    <location>
        <begin position="25"/>
        <end position="281"/>
    </location>
</feature>
<evidence type="ECO:0000256" key="6">
    <source>
        <dbReference type="ARBA" id="ARBA00022989"/>
    </source>
</evidence>
<keyword evidence="2" id="KW-0813">Transport</keyword>
<keyword evidence="4 9" id="KW-0812">Transmembrane</keyword>
<proteinExistence type="inferred from homology"/>
<keyword evidence="6 10" id="KW-1133">Transmembrane helix</keyword>
<comment type="similarity">
    <text evidence="9">Belongs to the OXA1/ALB3/YidC family.</text>
</comment>
<feature type="transmembrane region" description="Helical" evidence="10">
    <location>
        <begin position="244"/>
        <end position="267"/>
    </location>
</feature>
<reference evidence="13" key="1">
    <citation type="submission" date="2016-11" db="EMBL/GenBank/DDBJ databases">
        <authorList>
            <person name="Varghese N."/>
            <person name="Submissions S."/>
        </authorList>
    </citation>
    <scope>NUCLEOTIDE SEQUENCE [LARGE SCALE GENOMIC DNA]</scope>
    <source>
        <strain evidence="13">DSM 17957</strain>
    </source>
</reference>
<dbReference type="InterPro" id="IPR028055">
    <property type="entry name" value="YidC/Oxa/ALB_C"/>
</dbReference>
<dbReference type="PANTHER" id="PTHR12428">
    <property type="entry name" value="OXA1"/>
    <property type="match status" value="1"/>
</dbReference>
<accession>A0A1M6MYS8</accession>
<keyword evidence="3" id="KW-1003">Cell membrane</keyword>
<dbReference type="PANTHER" id="PTHR12428:SF65">
    <property type="entry name" value="CYTOCHROME C OXIDASE ASSEMBLY PROTEIN COX18, MITOCHONDRIAL"/>
    <property type="match status" value="1"/>
</dbReference>
<evidence type="ECO:0000259" key="11">
    <source>
        <dbReference type="Pfam" id="PF02096"/>
    </source>
</evidence>
<sequence>MLDFIAIPMGYVLKFIYDMLAFKNYGIAIILLTVMVKTLLLPLYIKQYHSTSKLSEIQPQMQEIQKRYKNDKEKLNEEMMKLYQENKVNPAGGCLPLLIQMPILFSLYYVISQPLRYMVGKSPETILHLFEKIPIGPDRISNIRDLSIITYFGKHTEELASVSQMLKKEELLNMNFLGINLGAIPTWNYQKLFGDVVGAQNLILLLIPILSAITTYISVKYSMQQTPQTSDNQMQASMQKSMMWVSPVMTAFISFSVPAGLGLYWIVGNIYQIAQQMFMNRFVIKKNVKVEVENKEVKERKNSGGQSIRTHQRAK</sequence>
<evidence type="ECO:0000256" key="7">
    <source>
        <dbReference type="ARBA" id="ARBA00023136"/>
    </source>
</evidence>
<dbReference type="InterPro" id="IPR001708">
    <property type="entry name" value="YidC/ALB3/OXA1/COX18"/>
</dbReference>
<feature type="transmembrane region" description="Helical" evidence="10">
    <location>
        <begin position="202"/>
        <end position="223"/>
    </location>
</feature>
<dbReference type="AlphaFoldDB" id="A0A1M6MYS8"/>
<keyword evidence="13" id="KW-1185">Reference proteome</keyword>
<gene>
    <name evidence="12" type="ORF">SAMN02745975_03136</name>
</gene>
<comment type="subcellular location">
    <subcellularLocation>
        <location evidence="1">Cell membrane</location>
        <topology evidence="1">Multi-pass membrane protein</topology>
    </subcellularLocation>
    <subcellularLocation>
        <location evidence="9">Membrane</location>
        <topology evidence="9">Multi-pass membrane protein</topology>
    </subcellularLocation>
</comment>
<evidence type="ECO:0000256" key="9">
    <source>
        <dbReference type="RuleBase" id="RU003945"/>
    </source>
</evidence>